<organism evidence="3 4">
    <name type="scientific">Methylosinus trichosporium (strain ATCC 35070 / NCIMB 11131 / UNIQEM 75 / OB3b)</name>
    <dbReference type="NCBI Taxonomy" id="595536"/>
    <lineage>
        <taxon>Bacteria</taxon>
        <taxon>Pseudomonadati</taxon>
        <taxon>Pseudomonadota</taxon>
        <taxon>Alphaproteobacteria</taxon>
        <taxon>Hyphomicrobiales</taxon>
        <taxon>Methylocystaceae</taxon>
        <taxon>Methylosinus</taxon>
    </lineage>
</organism>
<evidence type="ECO:0000313" key="4">
    <source>
        <dbReference type="Proteomes" id="UP000230709"/>
    </source>
</evidence>
<evidence type="ECO:0000256" key="1">
    <source>
        <dbReference type="SAM" id="MobiDB-lite"/>
    </source>
</evidence>
<dbReference type="KEGG" id="mtw:CQW49_15115"/>
<feature type="domain" description="Multi-ubiquitin" evidence="2">
    <location>
        <begin position="213"/>
        <end position="269"/>
    </location>
</feature>
<gene>
    <name evidence="3" type="ORF">CQW49_15115</name>
</gene>
<dbReference type="Proteomes" id="UP000230709">
    <property type="component" value="Chromosome"/>
</dbReference>
<feature type="compositionally biased region" description="Basic and acidic residues" evidence="1">
    <location>
        <begin position="36"/>
        <end position="60"/>
    </location>
</feature>
<feature type="domain" description="Multi-ubiquitin" evidence="2">
    <location>
        <begin position="75"/>
        <end position="138"/>
    </location>
</feature>
<accession>A0A2D2D230</accession>
<reference evidence="4" key="1">
    <citation type="submission" date="2017-10" db="EMBL/GenBank/DDBJ databases">
        <title>Completed PacBio SMRT sequence of Methylosinus trichosporium OB3b reveals presence of a third large plasmid.</title>
        <authorList>
            <person name="Charles T.C."/>
            <person name="Lynch M.D.J."/>
            <person name="Heil J.R."/>
            <person name="Cheng J."/>
        </authorList>
    </citation>
    <scope>NUCLEOTIDE SEQUENCE [LARGE SCALE GENOMIC DNA]</scope>
    <source>
        <strain evidence="4">OB3b</strain>
    </source>
</reference>
<dbReference type="AlphaFoldDB" id="A0A2D2D230"/>
<name>A0A2D2D230_METT3</name>
<protein>
    <recommendedName>
        <fullName evidence="2">Multi-ubiquitin domain-containing protein</fullName>
    </recommendedName>
</protein>
<evidence type="ECO:0000313" key="3">
    <source>
        <dbReference type="EMBL" id="ATQ69057.1"/>
    </source>
</evidence>
<evidence type="ECO:0000259" key="2">
    <source>
        <dbReference type="Pfam" id="PF14452"/>
    </source>
</evidence>
<proteinExistence type="predicted"/>
<keyword evidence="4" id="KW-1185">Reference proteome</keyword>
<sequence>MRASAVRQAQKDSRVAFSGPPERRGLVLQKPSRGCGGERERPLPMDHHPHDFDPDDDQPRGREAIFRIQLALDSVEFRTRAVDDPIPLGRQILDAGGLRPPEAFSLYAILPSGDFEDVRPDEEIDLRAKGAERFIAFSTDRLFRAMLNGRPIVWGAAAIPEHALRVLSGISGDEAVYLEVRGGTDQLIPEGGSADLGGQGAESFITALKPKLYVFFVNGIRYESNQRSLTGLQIKARVANWDPSHDLVLEGYGHDPDRVIADDESVDLDVEHGPRRFSSVPKANFG</sequence>
<dbReference type="Pfam" id="PF14452">
    <property type="entry name" value="Multi_ubiq"/>
    <property type="match status" value="3"/>
</dbReference>
<dbReference type="STRING" id="595536.GCA_000178815_02158"/>
<feature type="region of interest" description="Disordered" evidence="1">
    <location>
        <begin position="1"/>
        <end position="60"/>
    </location>
</feature>
<dbReference type="EMBL" id="CP023737">
    <property type="protein sequence ID" value="ATQ69057.1"/>
    <property type="molecule type" value="Genomic_DNA"/>
</dbReference>
<dbReference type="InterPro" id="IPR027802">
    <property type="entry name" value="Multi-ubiquitin_dom"/>
</dbReference>
<feature type="domain" description="Multi-ubiquitin" evidence="2">
    <location>
        <begin position="143"/>
        <end position="207"/>
    </location>
</feature>